<keyword evidence="3" id="KW-0805">Transcription regulation</keyword>
<evidence type="ECO:0000256" key="3">
    <source>
        <dbReference type="ARBA" id="ARBA00023015"/>
    </source>
</evidence>
<dbReference type="PROSITE" id="PS50112">
    <property type="entry name" value="PAS"/>
    <property type="match status" value="1"/>
</dbReference>
<dbReference type="Gene3D" id="3.40.50.300">
    <property type="entry name" value="P-loop containing nucleotide triphosphate hydrolases"/>
    <property type="match status" value="1"/>
</dbReference>
<keyword evidence="9" id="KW-1185">Reference proteome</keyword>
<evidence type="ECO:0000256" key="2">
    <source>
        <dbReference type="ARBA" id="ARBA00022840"/>
    </source>
</evidence>
<dbReference type="Proteomes" id="UP001524499">
    <property type="component" value="Unassembled WGS sequence"/>
</dbReference>
<dbReference type="InterPro" id="IPR002078">
    <property type="entry name" value="Sigma_54_int"/>
</dbReference>
<dbReference type="PANTHER" id="PTHR32071">
    <property type="entry name" value="TRANSCRIPTIONAL REGULATORY PROTEIN"/>
    <property type="match status" value="1"/>
</dbReference>
<dbReference type="RefSeq" id="WP_256601063.1">
    <property type="nucleotide sequence ID" value="NZ_JANIBJ010000006.1"/>
</dbReference>
<feature type="domain" description="Sigma-54 factor interaction" evidence="6">
    <location>
        <begin position="146"/>
        <end position="375"/>
    </location>
</feature>
<dbReference type="InterPro" id="IPR000014">
    <property type="entry name" value="PAS"/>
</dbReference>
<organism evidence="8 9">
    <name type="scientific">Methylomonas subterranea</name>
    <dbReference type="NCBI Taxonomy" id="2952225"/>
    <lineage>
        <taxon>Bacteria</taxon>
        <taxon>Pseudomonadati</taxon>
        <taxon>Pseudomonadota</taxon>
        <taxon>Gammaproteobacteria</taxon>
        <taxon>Methylococcales</taxon>
        <taxon>Methylococcaceae</taxon>
        <taxon>Methylomonas</taxon>
    </lineage>
</organism>
<dbReference type="Pfam" id="PF13426">
    <property type="entry name" value="PAS_9"/>
    <property type="match status" value="1"/>
</dbReference>
<dbReference type="InterPro" id="IPR027417">
    <property type="entry name" value="P-loop_NTPase"/>
</dbReference>
<evidence type="ECO:0000259" key="7">
    <source>
        <dbReference type="PROSITE" id="PS50112"/>
    </source>
</evidence>
<keyword evidence="2" id="KW-0067">ATP-binding</keyword>
<dbReference type="Gene3D" id="3.30.450.20">
    <property type="entry name" value="PAS domain"/>
    <property type="match status" value="1"/>
</dbReference>
<evidence type="ECO:0000256" key="5">
    <source>
        <dbReference type="ARBA" id="ARBA00023163"/>
    </source>
</evidence>
<dbReference type="InterPro" id="IPR025662">
    <property type="entry name" value="Sigma_54_int_dom_ATP-bd_1"/>
</dbReference>
<evidence type="ECO:0000259" key="6">
    <source>
        <dbReference type="PROSITE" id="PS50045"/>
    </source>
</evidence>
<accession>A0ABT1TD46</accession>
<sequence>MSQSSPFFNRWLSRIGPDQVLTILTDLLDAGAVFAVDAGGKVLFWSKGAEKLFGLTAEAVLGKPCAETLGCEEGQDPCGLAELGSIKAQIVNPKRANGERVTCYRTARAFFDANGEFAGALEFLRPQAASETALGIRENSESFHGILTRDPIMLEAIKIIRNVAETEATVLIRGESGTGKELVARALHQESPRHQRPFLAINCAALSPSLLESELFGHVKGAFTGALRQHDGLFQRAHGGTLFLDEVAELPLELQAKLLRVLQEQSFTPVGGDAILNVDVRIIAATHRSLREETKAGRFREDLMYRLRVVPVFLPPLRERRLDVNLLLWHSIGLHNLHGRRHVDSIAPDAMRRLLDYSWPGNVRELINVVEYAFAVGRGNELSLDDLPPEFREVKPAAIPETQAAAGHKTFRGEADLIREALQITGGNLEAAASYAGMSRATFWRKRKKYNIDPVADFSGADG</sequence>
<dbReference type="NCBIfam" id="TIGR00229">
    <property type="entry name" value="sensory_box"/>
    <property type="match status" value="1"/>
</dbReference>
<proteinExistence type="predicted"/>
<dbReference type="InterPro" id="IPR058031">
    <property type="entry name" value="AAA_lid_NorR"/>
</dbReference>
<dbReference type="PROSITE" id="PS50045">
    <property type="entry name" value="SIGMA54_INTERACT_4"/>
    <property type="match status" value="1"/>
</dbReference>
<dbReference type="CDD" id="cd00130">
    <property type="entry name" value="PAS"/>
    <property type="match status" value="1"/>
</dbReference>
<dbReference type="Gene3D" id="1.10.8.60">
    <property type="match status" value="1"/>
</dbReference>
<dbReference type="PRINTS" id="PR01590">
    <property type="entry name" value="HTHFIS"/>
</dbReference>
<dbReference type="SUPFAM" id="SSF55785">
    <property type="entry name" value="PYP-like sensor domain (PAS domain)"/>
    <property type="match status" value="1"/>
</dbReference>
<keyword evidence="4" id="KW-0238">DNA-binding</keyword>
<keyword evidence="1" id="KW-0547">Nucleotide-binding</keyword>
<gene>
    <name evidence="8" type="ORF">NP590_04560</name>
</gene>
<evidence type="ECO:0000313" key="9">
    <source>
        <dbReference type="Proteomes" id="UP001524499"/>
    </source>
</evidence>
<dbReference type="EMBL" id="JANIBJ010000006">
    <property type="protein sequence ID" value="MCQ8103370.1"/>
    <property type="molecule type" value="Genomic_DNA"/>
</dbReference>
<dbReference type="PROSITE" id="PS00676">
    <property type="entry name" value="SIGMA54_INTERACT_2"/>
    <property type="match status" value="1"/>
</dbReference>
<dbReference type="InterPro" id="IPR009057">
    <property type="entry name" value="Homeodomain-like_sf"/>
</dbReference>
<dbReference type="Pfam" id="PF02954">
    <property type="entry name" value="HTH_8"/>
    <property type="match status" value="1"/>
</dbReference>
<dbReference type="InterPro" id="IPR035965">
    <property type="entry name" value="PAS-like_dom_sf"/>
</dbReference>
<dbReference type="CDD" id="cd00009">
    <property type="entry name" value="AAA"/>
    <property type="match status" value="1"/>
</dbReference>
<dbReference type="SUPFAM" id="SSF46689">
    <property type="entry name" value="Homeodomain-like"/>
    <property type="match status" value="1"/>
</dbReference>
<comment type="caution">
    <text evidence="8">The sequence shown here is derived from an EMBL/GenBank/DDBJ whole genome shotgun (WGS) entry which is preliminary data.</text>
</comment>
<reference evidence="8 9" key="1">
    <citation type="submission" date="2022-07" db="EMBL/GenBank/DDBJ databases">
        <title>Methylomonas rivi sp. nov., Methylomonas rosea sp. nov., Methylomonas aureus sp. nov. and Methylomonas subterranea sp. nov., four novel methanotrophs isolated from a freshwater creek and the deep terrestrial subsurface.</title>
        <authorList>
            <person name="Abin C."/>
            <person name="Sankaranarayanan K."/>
            <person name="Garner C."/>
            <person name="Sindelar R."/>
            <person name="Kotary K."/>
            <person name="Garner R."/>
            <person name="Barclay S."/>
            <person name="Lawson P."/>
            <person name="Krumholz L."/>
        </authorList>
    </citation>
    <scope>NUCLEOTIDE SEQUENCE [LARGE SCALE GENOMIC DNA]</scope>
    <source>
        <strain evidence="8 9">SURF-2</strain>
    </source>
</reference>
<feature type="domain" description="PAS" evidence="7">
    <location>
        <begin position="20"/>
        <end position="63"/>
    </location>
</feature>
<name>A0ABT1TD46_9GAMM</name>
<evidence type="ECO:0000256" key="4">
    <source>
        <dbReference type="ARBA" id="ARBA00023125"/>
    </source>
</evidence>
<dbReference type="InterPro" id="IPR002197">
    <property type="entry name" value="HTH_Fis"/>
</dbReference>
<dbReference type="InterPro" id="IPR025944">
    <property type="entry name" value="Sigma_54_int_dom_CS"/>
</dbReference>
<dbReference type="PROSITE" id="PS00688">
    <property type="entry name" value="SIGMA54_INTERACT_3"/>
    <property type="match status" value="1"/>
</dbReference>
<dbReference type="PROSITE" id="PS00675">
    <property type="entry name" value="SIGMA54_INTERACT_1"/>
    <property type="match status" value="1"/>
</dbReference>
<dbReference type="Pfam" id="PF00158">
    <property type="entry name" value="Sigma54_activat"/>
    <property type="match status" value="1"/>
</dbReference>
<evidence type="ECO:0000256" key="1">
    <source>
        <dbReference type="ARBA" id="ARBA00022741"/>
    </source>
</evidence>
<dbReference type="SUPFAM" id="SSF52540">
    <property type="entry name" value="P-loop containing nucleoside triphosphate hydrolases"/>
    <property type="match status" value="1"/>
</dbReference>
<dbReference type="InterPro" id="IPR003593">
    <property type="entry name" value="AAA+_ATPase"/>
</dbReference>
<keyword evidence="5" id="KW-0804">Transcription</keyword>
<dbReference type="InterPro" id="IPR025943">
    <property type="entry name" value="Sigma_54_int_dom_ATP-bd_2"/>
</dbReference>
<dbReference type="Gene3D" id="1.10.10.60">
    <property type="entry name" value="Homeodomain-like"/>
    <property type="match status" value="1"/>
</dbReference>
<protein>
    <submittedName>
        <fullName evidence="8">Sigma 54-interacting transcriptional regulator</fullName>
    </submittedName>
</protein>
<evidence type="ECO:0000313" key="8">
    <source>
        <dbReference type="EMBL" id="MCQ8103370.1"/>
    </source>
</evidence>
<dbReference type="Pfam" id="PF25601">
    <property type="entry name" value="AAA_lid_14"/>
    <property type="match status" value="1"/>
</dbReference>
<dbReference type="SMART" id="SM00382">
    <property type="entry name" value="AAA"/>
    <property type="match status" value="1"/>
</dbReference>